<keyword evidence="2" id="KW-1185">Reference proteome</keyword>
<organism evidence="1 2">
    <name type="scientific">Piscirickettsia salmonis</name>
    <dbReference type="NCBI Taxonomy" id="1238"/>
    <lineage>
        <taxon>Bacteria</taxon>
        <taxon>Pseudomonadati</taxon>
        <taxon>Pseudomonadota</taxon>
        <taxon>Gammaproteobacteria</taxon>
        <taxon>Thiotrichales</taxon>
        <taxon>Piscirickettsiaceae</taxon>
        <taxon>Piscirickettsia</taxon>
    </lineage>
</organism>
<dbReference type="RefSeq" id="WP_016209686.1">
    <property type="nucleotide sequence ID" value="NZ_CP013757.1"/>
</dbReference>
<dbReference type="AlphaFoldDB" id="A0A9Q5VB77"/>
<proteinExistence type="predicted"/>
<sequence>MSSLSKALAIALSLSFCSTLFASHGRTMTITNNTKAKVMLYFDSFDCMYPSHGSSDERYSMDGLKNYVLDADDSVQVYEEMDASFASCYVGYHYYKFHAMFYAAPYIQASIKGKIHMNAGSVSSRTYYSQASTLSQYLKISESGSTFCIKGPKDPSQPDVVDDKC</sequence>
<dbReference type="EMBL" id="CP038908">
    <property type="protein sequence ID" value="QGO06835.1"/>
    <property type="molecule type" value="Genomic_DNA"/>
</dbReference>
<reference evidence="1 2" key="1">
    <citation type="submission" date="2019-04" db="EMBL/GenBank/DDBJ databases">
        <title>Complete genome sequencing of Piscirickettsia salmonis strain Psal-009.</title>
        <authorList>
            <person name="Schober I."/>
            <person name="Bunk B."/>
            <person name="Sproer C."/>
            <person name="Carril G.P."/>
            <person name="Riedel T."/>
            <person name="Flores-Herrera P.A."/>
            <person name="Nourdin-Galindo G."/>
            <person name="Marshall S.H."/>
            <person name="Overmann J."/>
        </authorList>
    </citation>
    <scope>NUCLEOTIDE SEQUENCE [LARGE SCALE GENOMIC DNA]</scope>
    <source>
        <strain evidence="1 2">Psal-009</strain>
    </source>
</reference>
<dbReference type="Proteomes" id="UP000422232">
    <property type="component" value="Chromosome"/>
</dbReference>
<protein>
    <submittedName>
        <fullName evidence="1">Uncharacterized protein</fullName>
    </submittedName>
</protein>
<gene>
    <name evidence="1" type="ORF">Psal009_02768</name>
</gene>
<name>A0A9Q5VB77_PISSA</name>
<evidence type="ECO:0000313" key="1">
    <source>
        <dbReference type="EMBL" id="QGO06835.1"/>
    </source>
</evidence>
<evidence type="ECO:0000313" key="2">
    <source>
        <dbReference type="Proteomes" id="UP000422232"/>
    </source>
</evidence>
<accession>A0A9Q5VB77</accession>
<dbReference type="GeneID" id="66740099"/>